<gene>
    <name evidence="7" type="ORF">A3F84_09715</name>
</gene>
<dbReference type="InterPro" id="IPR011006">
    <property type="entry name" value="CheY-like_superfamily"/>
</dbReference>
<sequence length="328" mass="35814">MTAGSILVVDDDDNVRDLVVRYLNAQGYRTAAASCGEEALPALDRRDLDLVITDFNMPGLNGLELARKALASDPDRPVILMTAFADLDNARKSVSLGLYDFIVKPFDLADFKKSITRALDHRRLVLQNREYQHNLERMVEERTQELQEALKKLHRKVRELEGRDRLNQHLLTVHALEETLHAILEAIQSALGLERVVIFLPDASGKRLEPAAGTGVRAPEDSAPPETLRGISGAWGGEAGIAVEQAFREGRAVEQKAPPGSVAVPMLRLGETVGVIFAQNPFSGRPLAEEDAQALASLAAQAAVAVSDARLYGNSEQWRTALDNLGNT</sequence>
<dbReference type="PANTHER" id="PTHR44591">
    <property type="entry name" value="STRESS RESPONSE REGULATOR PROTEIN 1"/>
    <property type="match status" value="1"/>
</dbReference>
<dbReference type="PANTHER" id="PTHR44591:SF3">
    <property type="entry name" value="RESPONSE REGULATORY DOMAIN-CONTAINING PROTEIN"/>
    <property type="match status" value="1"/>
</dbReference>
<comment type="caution">
    <text evidence="7">The sequence shown here is derived from an EMBL/GenBank/DDBJ whole genome shotgun (WGS) entry which is preliminary data.</text>
</comment>
<evidence type="ECO:0000256" key="1">
    <source>
        <dbReference type="ARBA" id="ARBA00022553"/>
    </source>
</evidence>
<evidence type="ECO:0000256" key="3">
    <source>
        <dbReference type="ARBA" id="ARBA00022777"/>
    </source>
</evidence>
<dbReference type="SUPFAM" id="SSF55781">
    <property type="entry name" value="GAF domain-like"/>
    <property type="match status" value="1"/>
</dbReference>
<feature type="domain" description="Response regulatory" evidence="6">
    <location>
        <begin position="5"/>
        <end position="119"/>
    </location>
</feature>
<evidence type="ECO:0000256" key="2">
    <source>
        <dbReference type="ARBA" id="ARBA00022679"/>
    </source>
</evidence>
<dbReference type="Pfam" id="PF13492">
    <property type="entry name" value="GAF_3"/>
    <property type="match status" value="1"/>
</dbReference>
<reference evidence="7 8" key="1">
    <citation type="journal article" date="2016" name="Nat. Commun.">
        <title>Thousands of microbial genomes shed light on interconnected biogeochemical processes in an aquifer system.</title>
        <authorList>
            <person name="Anantharaman K."/>
            <person name="Brown C.T."/>
            <person name="Hug L.A."/>
            <person name="Sharon I."/>
            <person name="Castelle C.J."/>
            <person name="Probst A.J."/>
            <person name="Thomas B.C."/>
            <person name="Singh A."/>
            <person name="Wilkins M.J."/>
            <person name="Karaoz U."/>
            <person name="Brodie E.L."/>
            <person name="Williams K.H."/>
            <person name="Hubbard S.S."/>
            <person name="Banfield J.F."/>
        </authorList>
    </citation>
    <scope>NUCLEOTIDE SEQUENCE [LARGE SCALE GENOMIC DNA]</scope>
    <source>
        <strain evidence="8">RIFCSPLOWO2_12_FULL_64_10</strain>
    </source>
</reference>
<evidence type="ECO:0000259" key="6">
    <source>
        <dbReference type="PROSITE" id="PS50110"/>
    </source>
</evidence>
<dbReference type="Pfam" id="PF00072">
    <property type="entry name" value="Response_reg"/>
    <property type="match status" value="1"/>
</dbReference>
<dbReference type="GO" id="GO:0000160">
    <property type="term" value="P:phosphorelay signal transduction system"/>
    <property type="evidence" value="ECO:0007669"/>
    <property type="project" value="InterPro"/>
</dbReference>
<dbReference type="InterPro" id="IPR050595">
    <property type="entry name" value="Bact_response_regulator"/>
</dbReference>
<name>A0A1F6CNB1_HANXR</name>
<dbReference type="SMART" id="SM00448">
    <property type="entry name" value="REC"/>
    <property type="match status" value="1"/>
</dbReference>
<dbReference type="InterPro" id="IPR003018">
    <property type="entry name" value="GAF"/>
</dbReference>
<keyword evidence="1 4" id="KW-0597">Phosphoprotein</keyword>
<dbReference type="InterPro" id="IPR029016">
    <property type="entry name" value="GAF-like_dom_sf"/>
</dbReference>
<evidence type="ECO:0000256" key="5">
    <source>
        <dbReference type="SAM" id="Coils"/>
    </source>
</evidence>
<dbReference type="InterPro" id="IPR001789">
    <property type="entry name" value="Sig_transdc_resp-reg_receiver"/>
</dbReference>
<dbReference type="Proteomes" id="UP000178606">
    <property type="component" value="Unassembled WGS sequence"/>
</dbReference>
<dbReference type="EMBL" id="MFKF01000201">
    <property type="protein sequence ID" value="OGG50696.1"/>
    <property type="molecule type" value="Genomic_DNA"/>
</dbReference>
<accession>A0A1F6CNB1</accession>
<evidence type="ECO:0000256" key="4">
    <source>
        <dbReference type="PROSITE-ProRule" id="PRU00169"/>
    </source>
</evidence>
<keyword evidence="5" id="KW-0175">Coiled coil</keyword>
<keyword evidence="3" id="KW-0418">Kinase</keyword>
<evidence type="ECO:0000313" key="7">
    <source>
        <dbReference type="EMBL" id="OGG50696.1"/>
    </source>
</evidence>
<proteinExistence type="predicted"/>
<dbReference type="Gene3D" id="3.30.450.40">
    <property type="match status" value="1"/>
</dbReference>
<evidence type="ECO:0000313" key="8">
    <source>
        <dbReference type="Proteomes" id="UP000178606"/>
    </source>
</evidence>
<feature type="modified residue" description="4-aspartylphosphate" evidence="4">
    <location>
        <position position="54"/>
    </location>
</feature>
<feature type="coiled-coil region" evidence="5">
    <location>
        <begin position="121"/>
        <end position="163"/>
    </location>
</feature>
<dbReference type="PROSITE" id="PS50110">
    <property type="entry name" value="RESPONSE_REGULATORY"/>
    <property type="match status" value="1"/>
</dbReference>
<dbReference type="SUPFAM" id="SSF52172">
    <property type="entry name" value="CheY-like"/>
    <property type="match status" value="1"/>
</dbReference>
<dbReference type="GO" id="GO:0016301">
    <property type="term" value="F:kinase activity"/>
    <property type="evidence" value="ECO:0007669"/>
    <property type="project" value="UniProtKB-KW"/>
</dbReference>
<dbReference type="AlphaFoldDB" id="A0A1F6CNB1"/>
<protein>
    <recommendedName>
        <fullName evidence="6">Response regulatory domain-containing protein</fullName>
    </recommendedName>
</protein>
<dbReference type="Gene3D" id="3.40.50.2300">
    <property type="match status" value="1"/>
</dbReference>
<organism evidence="7 8">
    <name type="scientific">Handelsmanbacteria sp. (strain RIFCSPLOWO2_12_FULL_64_10)</name>
    <dbReference type="NCBI Taxonomy" id="1817868"/>
    <lineage>
        <taxon>Bacteria</taxon>
        <taxon>Candidatus Handelsmaniibacteriota</taxon>
    </lineage>
</organism>
<dbReference type="SMART" id="SM00065">
    <property type="entry name" value="GAF"/>
    <property type="match status" value="1"/>
</dbReference>
<keyword evidence="2" id="KW-0808">Transferase</keyword>